<comment type="caution">
    <text evidence="1">The sequence shown here is derived from an EMBL/GenBank/DDBJ whole genome shotgun (WGS) entry which is preliminary data.</text>
</comment>
<protein>
    <submittedName>
        <fullName evidence="1">Uncharacterized protein</fullName>
    </submittedName>
</protein>
<reference evidence="1 2" key="1">
    <citation type="submission" date="2018-10" db="EMBL/GenBank/DDBJ databases">
        <authorList>
            <person name="Ekblom R."/>
            <person name="Jareborg N."/>
        </authorList>
    </citation>
    <scope>NUCLEOTIDE SEQUENCE [LARGE SCALE GENOMIC DNA]</scope>
    <source>
        <tissue evidence="1">Muscle</tissue>
    </source>
</reference>
<gene>
    <name evidence="1" type="ORF">BN2614_LOCUS1</name>
</gene>
<sequence>MCDQQKQQQFPPSCVKGSGLGAVQSTKATAAWLPGPSG</sequence>
<proteinExistence type="predicted"/>
<name>A0A9X9LDE3_GULGU</name>
<accession>A0A9X9LDE3</accession>
<keyword evidence="2" id="KW-1185">Reference proteome</keyword>
<dbReference type="EMBL" id="CYRY02000950">
    <property type="protein sequence ID" value="VCW53183.1"/>
    <property type="molecule type" value="Genomic_DNA"/>
</dbReference>
<dbReference type="AlphaFoldDB" id="A0A9X9LDE3"/>
<evidence type="ECO:0000313" key="2">
    <source>
        <dbReference type="Proteomes" id="UP000269945"/>
    </source>
</evidence>
<dbReference type="Proteomes" id="UP000269945">
    <property type="component" value="Unassembled WGS sequence"/>
</dbReference>
<evidence type="ECO:0000313" key="1">
    <source>
        <dbReference type="EMBL" id="VCW53183.1"/>
    </source>
</evidence>
<organism evidence="1 2">
    <name type="scientific">Gulo gulo</name>
    <name type="common">Wolverine</name>
    <name type="synonym">Gluton</name>
    <dbReference type="NCBI Taxonomy" id="48420"/>
    <lineage>
        <taxon>Eukaryota</taxon>
        <taxon>Metazoa</taxon>
        <taxon>Chordata</taxon>
        <taxon>Craniata</taxon>
        <taxon>Vertebrata</taxon>
        <taxon>Euteleostomi</taxon>
        <taxon>Mammalia</taxon>
        <taxon>Eutheria</taxon>
        <taxon>Laurasiatheria</taxon>
        <taxon>Carnivora</taxon>
        <taxon>Caniformia</taxon>
        <taxon>Musteloidea</taxon>
        <taxon>Mustelidae</taxon>
        <taxon>Guloninae</taxon>
        <taxon>Gulo</taxon>
    </lineage>
</organism>